<name>A0ABR1T3E7_9PEZI</name>
<dbReference type="GeneID" id="92098587"/>
<protein>
    <submittedName>
        <fullName evidence="3">Uncharacterized protein</fullName>
    </submittedName>
</protein>
<dbReference type="PANTHER" id="PTHR33048:SF47">
    <property type="entry name" value="INTEGRAL MEMBRANE PROTEIN-RELATED"/>
    <property type="match status" value="1"/>
</dbReference>
<feature type="compositionally biased region" description="Polar residues" evidence="1">
    <location>
        <begin position="102"/>
        <end position="115"/>
    </location>
</feature>
<evidence type="ECO:0000256" key="2">
    <source>
        <dbReference type="SAM" id="SignalP"/>
    </source>
</evidence>
<organism evidence="3 4">
    <name type="scientific">Apiospora phragmitis</name>
    <dbReference type="NCBI Taxonomy" id="2905665"/>
    <lineage>
        <taxon>Eukaryota</taxon>
        <taxon>Fungi</taxon>
        <taxon>Dikarya</taxon>
        <taxon>Ascomycota</taxon>
        <taxon>Pezizomycotina</taxon>
        <taxon>Sordariomycetes</taxon>
        <taxon>Xylariomycetidae</taxon>
        <taxon>Amphisphaeriales</taxon>
        <taxon>Apiosporaceae</taxon>
        <taxon>Apiospora</taxon>
    </lineage>
</organism>
<dbReference type="Proteomes" id="UP001480595">
    <property type="component" value="Unassembled WGS sequence"/>
</dbReference>
<feature type="chain" id="PRO_5045123277" evidence="2">
    <location>
        <begin position="24"/>
        <end position="141"/>
    </location>
</feature>
<dbReference type="InterPro" id="IPR052337">
    <property type="entry name" value="SAT4-like"/>
</dbReference>
<keyword evidence="4" id="KW-1185">Reference proteome</keyword>
<evidence type="ECO:0000256" key="1">
    <source>
        <dbReference type="SAM" id="MobiDB-lite"/>
    </source>
</evidence>
<dbReference type="RefSeq" id="XP_066708653.1">
    <property type="nucleotide sequence ID" value="XM_066865524.1"/>
</dbReference>
<gene>
    <name evidence="3" type="ORF">PG994_014115</name>
</gene>
<keyword evidence="2" id="KW-0732">Signal</keyword>
<sequence>MPFQRKLGLILLTMLSLVTMTASLMKTIQVRVSVGRTGDNTKDIQYRTSLLHVLLHVWAGVEQGLVITLGCVPSLRTWFKTVLPAFQSMTSSGVLIFTSRSLGSSTGSKADSNKPSSDRCYDQGLQPQMHHYHVSVEGIGD</sequence>
<evidence type="ECO:0000313" key="3">
    <source>
        <dbReference type="EMBL" id="KAK8041108.1"/>
    </source>
</evidence>
<proteinExistence type="predicted"/>
<dbReference type="PANTHER" id="PTHR33048">
    <property type="entry name" value="PTH11-LIKE INTEGRAL MEMBRANE PROTEIN (AFU_ORTHOLOGUE AFUA_5G11245)"/>
    <property type="match status" value="1"/>
</dbReference>
<feature type="signal peptide" evidence="2">
    <location>
        <begin position="1"/>
        <end position="23"/>
    </location>
</feature>
<dbReference type="EMBL" id="JAQQWL010000015">
    <property type="protein sequence ID" value="KAK8041108.1"/>
    <property type="molecule type" value="Genomic_DNA"/>
</dbReference>
<accession>A0ABR1T3E7</accession>
<reference evidence="3 4" key="1">
    <citation type="submission" date="2023-01" db="EMBL/GenBank/DDBJ databases">
        <title>Analysis of 21 Apiospora genomes using comparative genomics revels a genus with tremendous synthesis potential of carbohydrate active enzymes and secondary metabolites.</title>
        <authorList>
            <person name="Sorensen T."/>
        </authorList>
    </citation>
    <scope>NUCLEOTIDE SEQUENCE [LARGE SCALE GENOMIC DNA]</scope>
    <source>
        <strain evidence="3 4">CBS 135458</strain>
    </source>
</reference>
<feature type="region of interest" description="Disordered" evidence="1">
    <location>
        <begin position="102"/>
        <end position="122"/>
    </location>
</feature>
<evidence type="ECO:0000313" key="4">
    <source>
        <dbReference type="Proteomes" id="UP001480595"/>
    </source>
</evidence>
<comment type="caution">
    <text evidence="3">The sequence shown here is derived from an EMBL/GenBank/DDBJ whole genome shotgun (WGS) entry which is preliminary data.</text>
</comment>